<reference evidence="6" key="1">
    <citation type="journal article" date="2014" name="Nat. Commun.">
        <title>The rainbow trout genome provides novel insights into evolution after whole-genome duplication in vertebrates.</title>
        <authorList>
            <person name="Berthelot C."/>
            <person name="Brunet F."/>
            <person name="Chalopin D."/>
            <person name="Juanchich A."/>
            <person name="Bernard M."/>
            <person name="Noel B."/>
            <person name="Bento P."/>
            <person name="Da Silva C."/>
            <person name="Labadie K."/>
            <person name="Alberti A."/>
            <person name="Aury J.M."/>
            <person name="Louis A."/>
            <person name="Dehais P."/>
            <person name="Bardou P."/>
            <person name="Montfort J."/>
            <person name="Klopp C."/>
            <person name="Cabau C."/>
            <person name="Gaspin C."/>
            <person name="Thorgaard G.H."/>
            <person name="Boussaha M."/>
            <person name="Quillet E."/>
            <person name="Guyomard R."/>
            <person name="Galiana D."/>
            <person name="Bobe J."/>
            <person name="Volff J.N."/>
            <person name="Genet C."/>
            <person name="Wincker P."/>
            <person name="Jaillon O."/>
            <person name="Roest Crollius H."/>
            <person name="Guiguen Y."/>
        </authorList>
    </citation>
    <scope>NUCLEOTIDE SEQUENCE [LARGE SCALE GENOMIC DNA]</scope>
</reference>
<dbReference type="GO" id="GO:0005113">
    <property type="term" value="F:patched binding"/>
    <property type="evidence" value="ECO:0007669"/>
    <property type="project" value="TreeGrafter"/>
</dbReference>
<evidence type="ECO:0000313" key="7">
    <source>
        <dbReference type="Proteomes" id="UP000193380"/>
    </source>
</evidence>
<dbReference type="GO" id="GO:0007224">
    <property type="term" value="P:smoothened signaling pathway"/>
    <property type="evidence" value="ECO:0007669"/>
    <property type="project" value="TreeGrafter"/>
</dbReference>
<dbReference type="GO" id="GO:0016540">
    <property type="term" value="P:protein autoprocessing"/>
    <property type="evidence" value="ECO:0007669"/>
    <property type="project" value="InterPro"/>
</dbReference>
<dbReference type="GO" id="GO:0005615">
    <property type="term" value="C:extracellular space"/>
    <property type="evidence" value="ECO:0007669"/>
    <property type="project" value="TreeGrafter"/>
</dbReference>
<dbReference type="InterPro" id="IPR006141">
    <property type="entry name" value="Intein_N"/>
</dbReference>
<dbReference type="InterPro" id="IPR036844">
    <property type="entry name" value="Hint_dom_sf"/>
</dbReference>
<dbReference type="PANTHER" id="PTHR11889:SF31">
    <property type="entry name" value="PROTEIN HEDGEHOG"/>
    <property type="match status" value="1"/>
</dbReference>
<accession>A0A060Y754</accession>
<dbReference type="EMBL" id="FR908019">
    <property type="protein sequence ID" value="CDQ87591.1"/>
    <property type="molecule type" value="Genomic_DNA"/>
</dbReference>
<dbReference type="Pfam" id="PF01079">
    <property type="entry name" value="Hint"/>
    <property type="match status" value="1"/>
</dbReference>
<dbReference type="GO" id="GO:0007267">
    <property type="term" value="P:cell-cell signaling"/>
    <property type="evidence" value="ECO:0007669"/>
    <property type="project" value="InterPro"/>
</dbReference>
<dbReference type="PaxDb" id="8022-A0A060Y754"/>
<dbReference type="InterPro" id="IPR001767">
    <property type="entry name" value="Hedgehog_Hint"/>
</dbReference>
<dbReference type="AlphaFoldDB" id="A0A060Y754"/>
<dbReference type="PRINTS" id="PR00632">
    <property type="entry name" value="SONICHHOG"/>
</dbReference>
<evidence type="ECO:0000259" key="5">
    <source>
        <dbReference type="SMART" id="SM00306"/>
    </source>
</evidence>
<keyword evidence="2" id="KW-0217">Developmental protein</keyword>
<dbReference type="STRING" id="8022.A0A060Y754"/>
<dbReference type="GO" id="GO:0048731">
    <property type="term" value="P:system development"/>
    <property type="evidence" value="ECO:0007669"/>
    <property type="project" value="UniProtKB-ARBA"/>
</dbReference>
<evidence type="ECO:0000256" key="4">
    <source>
        <dbReference type="ARBA" id="ARBA00022824"/>
    </source>
</evidence>
<dbReference type="GO" id="GO:0016539">
    <property type="term" value="P:intein-mediated protein splicing"/>
    <property type="evidence" value="ECO:0007669"/>
    <property type="project" value="InterPro"/>
</dbReference>
<organism evidence="6 7">
    <name type="scientific">Oncorhynchus mykiss</name>
    <name type="common">Rainbow trout</name>
    <name type="synonym">Salmo gairdneri</name>
    <dbReference type="NCBI Taxonomy" id="8022"/>
    <lineage>
        <taxon>Eukaryota</taxon>
        <taxon>Metazoa</taxon>
        <taxon>Chordata</taxon>
        <taxon>Craniata</taxon>
        <taxon>Vertebrata</taxon>
        <taxon>Euteleostomi</taxon>
        <taxon>Actinopterygii</taxon>
        <taxon>Neopterygii</taxon>
        <taxon>Teleostei</taxon>
        <taxon>Protacanthopterygii</taxon>
        <taxon>Salmoniformes</taxon>
        <taxon>Salmonidae</taxon>
        <taxon>Salmoninae</taxon>
        <taxon>Oncorhynchus</taxon>
    </lineage>
</organism>
<reference evidence="6" key="2">
    <citation type="submission" date="2014-03" db="EMBL/GenBank/DDBJ databases">
        <authorList>
            <person name="Genoscope - CEA"/>
        </authorList>
    </citation>
    <scope>NUCLEOTIDE SEQUENCE</scope>
</reference>
<evidence type="ECO:0000256" key="2">
    <source>
        <dbReference type="ARBA" id="ARBA00022473"/>
    </source>
</evidence>
<dbReference type="PROSITE" id="PS50817">
    <property type="entry name" value="INTEIN_N_TER"/>
    <property type="match status" value="1"/>
</dbReference>
<keyword evidence="3" id="KW-0732">Signal</keyword>
<dbReference type="FunFam" id="2.170.16.10:FF:000001">
    <property type="entry name" value="Indian hedgehog"/>
    <property type="match status" value="1"/>
</dbReference>
<proteinExistence type="predicted"/>
<feature type="domain" description="Hint" evidence="5">
    <location>
        <begin position="20"/>
        <end position="132"/>
    </location>
</feature>
<dbReference type="GO" id="GO:0001708">
    <property type="term" value="P:cell fate specification"/>
    <property type="evidence" value="ECO:0007669"/>
    <property type="project" value="TreeGrafter"/>
</dbReference>
<keyword evidence="4" id="KW-0256">Endoplasmic reticulum</keyword>
<sequence>MAEYPSKNAFTINTACEEDEECFPAHATVLTSDGSRRTMAELSVGDRVLAVDAAGQPTFSEVLLWLDRRSGSRERYLLLDTEGSEEPLYITPDHVLFIAPDNATTIDLASNARRVPVFAKDVLPGHLIYLHDPSTGLLEAKRVTEVSEAESLGAYAPLTVEGNLVVDGRLVSCYTLQCRQQLAHLTFIPYRLLHILRSSLSLLGDRLPAPPRQGQEDQEGMHWYANAWYQLGLWMGYPFSETCYSTDLLSYHYPRPATGPL</sequence>
<dbReference type="InterPro" id="IPR050387">
    <property type="entry name" value="Hedgehog_Signaling"/>
</dbReference>
<name>A0A060Y754_ONCMY</name>
<dbReference type="PANTHER" id="PTHR11889">
    <property type="entry name" value="HEDGEHOG"/>
    <property type="match status" value="1"/>
</dbReference>
<protein>
    <recommendedName>
        <fullName evidence="5">Hint domain-containing protein</fullName>
    </recommendedName>
</protein>
<dbReference type="Proteomes" id="UP000193380">
    <property type="component" value="Unassembled WGS sequence"/>
</dbReference>
<dbReference type="CDD" id="cd00081">
    <property type="entry name" value="Hint"/>
    <property type="match status" value="1"/>
</dbReference>
<dbReference type="Gene3D" id="2.170.16.10">
    <property type="entry name" value="Hedgehog/Intein (Hint) domain"/>
    <property type="match status" value="1"/>
</dbReference>
<comment type="subcellular location">
    <subcellularLocation>
        <location evidence="1">Endoplasmic reticulum membrane</location>
    </subcellularLocation>
</comment>
<dbReference type="InterPro" id="IPR003587">
    <property type="entry name" value="Hint_dom_N"/>
</dbReference>
<dbReference type="GO" id="GO:0005789">
    <property type="term" value="C:endoplasmic reticulum membrane"/>
    <property type="evidence" value="ECO:0007669"/>
    <property type="project" value="UniProtKB-SubCell"/>
</dbReference>
<gene>
    <name evidence="6" type="ORF">GSONMT00033123001</name>
</gene>
<evidence type="ECO:0000256" key="1">
    <source>
        <dbReference type="ARBA" id="ARBA00004586"/>
    </source>
</evidence>
<dbReference type="SUPFAM" id="SSF51294">
    <property type="entry name" value="Hedgehog/intein (Hint) domain"/>
    <property type="match status" value="1"/>
</dbReference>
<evidence type="ECO:0000256" key="3">
    <source>
        <dbReference type="ARBA" id="ARBA00022729"/>
    </source>
</evidence>
<evidence type="ECO:0000313" key="6">
    <source>
        <dbReference type="EMBL" id="CDQ87591.1"/>
    </source>
</evidence>
<dbReference type="SMART" id="SM00306">
    <property type="entry name" value="HintN"/>
    <property type="match status" value="1"/>
</dbReference>
<dbReference type="GO" id="GO:0010468">
    <property type="term" value="P:regulation of gene expression"/>
    <property type="evidence" value="ECO:0007669"/>
    <property type="project" value="TreeGrafter"/>
</dbReference>
<dbReference type="InterPro" id="IPR001657">
    <property type="entry name" value="Hedgehog"/>
</dbReference>
<dbReference type="GO" id="GO:0005509">
    <property type="term" value="F:calcium ion binding"/>
    <property type="evidence" value="ECO:0007669"/>
    <property type="project" value="TreeGrafter"/>
</dbReference>